<reference evidence="2 3" key="1">
    <citation type="submission" date="2017-07" db="EMBL/GenBank/DDBJ databases">
        <title>Tetzosporium hominis gen.nov. sp.nov.</title>
        <authorList>
            <person name="Tetz G."/>
            <person name="Tetz V."/>
        </authorList>
    </citation>
    <scope>NUCLEOTIDE SEQUENCE [LARGE SCALE GENOMIC DNA]</scope>
    <source>
        <strain evidence="2 3">VT-49</strain>
    </source>
</reference>
<dbReference type="RefSeq" id="WP_094942985.1">
    <property type="nucleotide sequence ID" value="NZ_NOKQ01000217.1"/>
</dbReference>
<sequence length="150" mass="17528">MQNDRRQSVKKVALVLASALVILLTSLYFANQDQTLEDVLREDGLYSISRASVTSSVHLSEENSFTYRLSEEESTRLTEILKSQQLNRLFFNKFKPEEYTYSLFLEDDQRQVILEVGPDKLHLDATNLYFENKTDDLNLFMYELFETHGN</sequence>
<dbReference type="AlphaFoldDB" id="A0A264W2L6"/>
<evidence type="ECO:0000313" key="2">
    <source>
        <dbReference type="EMBL" id="OZS77801.1"/>
    </source>
</evidence>
<keyword evidence="1" id="KW-0472">Membrane</keyword>
<keyword evidence="1" id="KW-0812">Transmembrane</keyword>
<keyword evidence="1" id="KW-1133">Transmembrane helix</keyword>
<organism evidence="2 3">
    <name type="scientific">Tetzosporium hominis</name>
    <dbReference type="NCBI Taxonomy" id="2020506"/>
    <lineage>
        <taxon>Bacteria</taxon>
        <taxon>Bacillati</taxon>
        <taxon>Bacillota</taxon>
        <taxon>Bacilli</taxon>
        <taxon>Bacillales</taxon>
        <taxon>Caryophanaceae</taxon>
        <taxon>Tetzosporium</taxon>
    </lineage>
</organism>
<feature type="transmembrane region" description="Helical" evidence="1">
    <location>
        <begin position="12"/>
        <end position="30"/>
    </location>
</feature>
<protein>
    <submittedName>
        <fullName evidence="2">Uncharacterized protein</fullName>
    </submittedName>
</protein>
<evidence type="ECO:0000256" key="1">
    <source>
        <dbReference type="SAM" id="Phobius"/>
    </source>
</evidence>
<evidence type="ECO:0000313" key="3">
    <source>
        <dbReference type="Proteomes" id="UP000217065"/>
    </source>
</evidence>
<dbReference type="Proteomes" id="UP000217065">
    <property type="component" value="Unassembled WGS sequence"/>
</dbReference>
<proteinExistence type="predicted"/>
<dbReference type="OrthoDB" id="9832980at2"/>
<accession>A0A264W2L6</accession>
<gene>
    <name evidence="2" type="ORF">CF394_08585</name>
</gene>
<dbReference type="EMBL" id="NOKQ01000217">
    <property type="protein sequence ID" value="OZS77801.1"/>
    <property type="molecule type" value="Genomic_DNA"/>
</dbReference>
<keyword evidence="3" id="KW-1185">Reference proteome</keyword>
<name>A0A264W2L6_9BACL</name>
<comment type="caution">
    <text evidence="2">The sequence shown here is derived from an EMBL/GenBank/DDBJ whole genome shotgun (WGS) entry which is preliminary data.</text>
</comment>